<protein>
    <recommendedName>
        <fullName evidence="7">Outer dynein arm-docking complex subunit 4</fullName>
    </recommendedName>
    <alternativeName>
        <fullName evidence="8">Tetratricopeptide repeat protein 25</fullName>
    </alternativeName>
</protein>
<dbReference type="InterPro" id="IPR011990">
    <property type="entry name" value="TPR-like_helical_dom_sf"/>
</dbReference>
<gene>
    <name evidence="12" type="primary">LOC101856815</name>
</gene>
<sequence length="660" mass="75045">MPKGRGRKDSDSDAATDDQGTVGTFETLRDEGEHFVHVQQYVKAIESFSKALEMKPEDKTCLVVRAKCHLMLGNSEKALEDANTALDQDEDGKRDIRALNMKAEALYQKGDFETALVFYHRGNKLRPELQEFRLGIQKCQEAIDNSIGSPSSVHLEASGDLSYFYKDEEKQKQQQKGYTKVSQAQKKEERKERQKPQDGSNTKTTKELLGQLYRDKEYLEKLFDSLSHSSTQTDSYIKGRACDGLEYLTVRSDFWRQQKPMYARKRDRQARSAHSAGPRDPMKYVLQKLVEIDEAQAEGKYEESLEKSKKTLKRVEETSEDSLKNKPDVMANLYSCMGNAYLEMNMYADALSCHKKDLSIAKDNNLEEAESRALDNLGRTCAKMGDFGEAIEIWKKKLPKSKSPLESTWLYHEIGRCHLELGEYQDAKDYGEKSLAAAKEADDAGWQLHACVLIAQSEVKCGELEAASETFTRALELAEDQEDRSAESAIKKALEEVNDRLVKGGQEDDEQDKEDDRRSPDRDRESPAPKGSDKDKDGKKSSPRADSPKDEKTYEDDFDAESVVDEELEENSKGKDKKAESGEEEYDNDKEKPSAENEEQQVEEKENPVAKNEEPTVDDTEEAETAVERESEKDLQFTRDEDKEKTESDENETEKNESHA</sequence>
<keyword evidence="2" id="KW-0963">Cytoplasm</keyword>
<dbReference type="Gene3D" id="1.25.40.10">
    <property type="entry name" value="Tetratricopeptide repeat domain"/>
    <property type="match status" value="3"/>
</dbReference>
<keyword evidence="4 9" id="KW-0802">TPR repeat</keyword>
<feature type="compositionally biased region" description="Basic and acidic residues" evidence="10">
    <location>
        <begin position="514"/>
        <end position="540"/>
    </location>
</feature>
<proteinExistence type="predicted"/>
<evidence type="ECO:0000256" key="2">
    <source>
        <dbReference type="ARBA" id="ARBA00022490"/>
    </source>
</evidence>
<dbReference type="GeneID" id="101856815"/>
<dbReference type="SUPFAM" id="SSF48452">
    <property type="entry name" value="TPR-like"/>
    <property type="match status" value="1"/>
</dbReference>
<feature type="compositionally biased region" description="Basic and acidic residues" evidence="10">
    <location>
        <begin position="497"/>
        <end position="506"/>
    </location>
</feature>
<evidence type="ECO:0000256" key="10">
    <source>
        <dbReference type="SAM" id="MobiDB-lite"/>
    </source>
</evidence>
<dbReference type="RefSeq" id="XP_012939489.1">
    <property type="nucleotide sequence ID" value="XM_013084035.2"/>
</dbReference>
<evidence type="ECO:0000313" key="12">
    <source>
        <dbReference type="RefSeq" id="XP_012939489.1"/>
    </source>
</evidence>
<evidence type="ECO:0000256" key="8">
    <source>
        <dbReference type="ARBA" id="ARBA00034143"/>
    </source>
</evidence>
<dbReference type="Pfam" id="PF13424">
    <property type="entry name" value="TPR_12"/>
    <property type="match status" value="1"/>
</dbReference>
<feature type="repeat" description="TPR" evidence="9">
    <location>
        <begin position="25"/>
        <end position="58"/>
    </location>
</feature>
<dbReference type="InterPro" id="IPR019734">
    <property type="entry name" value="TPR_rpt"/>
</dbReference>
<keyword evidence="11" id="KW-1185">Reference proteome</keyword>
<keyword evidence="6" id="KW-0966">Cell projection</keyword>
<dbReference type="PANTHER" id="PTHR23040:SF1">
    <property type="entry name" value="OUTER DYNEIN ARM-DOCKING COMPLEX SUBUNIT 4"/>
    <property type="match status" value="1"/>
</dbReference>
<feature type="compositionally biased region" description="Basic and acidic residues" evidence="10">
    <location>
        <begin position="626"/>
        <end position="660"/>
    </location>
</feature>
<feature type="compositionally biased region" description="Acidic residues" evidence="10">
    <location>
        <begin position="615"/>
        <end position="625"/>
    </location>
</feature>
<organism evidence="11 12">
    <name type="scientific">Aplysia californica</name>
    <name type="common">California sea hare</name>
    <dbReference type="NCBI Taxonomy" id="6500"/>
    <lineage>
        <taxon>Eukaryota</taxon>
        <taxon>Metazoa</taxon>
        <taxon>Spiralia</taxon>
        <taxon>Lophotrochozoa</taxon>
        <taxon>Mollusca</taxon>
        <taxon>Gastropoda</taxon>
        <taxon>Heterobranchia</taxon>
        <taxon>Euthyneura</taxon>
        <taxon>Tectipleura</taxon>
        <taxon>Aplysiida</taxon>
        <taxon>Aplysioidea</taxon>
        <taxon>Aplysiidae</taxon>
        <taxon>Aplysia</taxon>
    </lineage>
</organism>
<feature type="region of interest" description="Disordered" evidence="10">
    <location>
        <begin position="300"/>
        <end position="319"/>
    </location>
</feature>
<evidence type="ECO:0000256" key="7">
    <source>
        <dbReference type="ARBA" id="ARBA00034139"/>
    </source>
</evidence>
<reference evidence="12" key="1">
    <citation type="submission" date="2025-08" db="UniProtKB">
        <authorList>
            <consortium name="RefSeq"/>
        </authorList>
    </citation>
    <scope>IDENTIFICATION</scope>
</reference>
<keyword evidence="5" id="KW-0206">Cytoskeleton</keyword>
<feature type="repeat" description="TPR" evidence="9">
    <location>
        <begin position="331"/>
        <end position="364"/>
    </location>
</feature>
<dbReference type="PROSITE" id="PS50005">
    <property type="entry name" value="TPR"/>
    <property type="match status" value="2"/>
</dbReference>
<evidence type="ECO:0000256" key="6">
    <source>
        <dbReference type="ARBA" id="ARBA00023273"/>
    </source>
</evidence>
<feature type="compositionally biased region" description="Basic and acidic residues" evidence="10">
    <location>
        <begin position="185"/>
        <end position="196"/>
    </location>
</feature>
<dbReference type="InterPro" id="IPR040111">
    <property type="entry name" value="ODAD4"/>
</dbReference>
<evidence type="ECO:0000313" key="11">
    <source>
        <dbReference type="Proteomes" id="UP000694888"/>
    </source>
</evidence>
<feature type="compositionally biased region" description="Acidic residues" evidence="10">
    <location>
        <begin position="553"/>
        <end position="569"/>
    </location>
</feature>
<evidence type="ECO:0000256" key="3">
    <source>
        <dbReference type="ARBA" id="ARBA00022737"/>
    </source>
</evidence>
<feature type="compositionally biased region" description="Basic and acidic residues" evidence="10">
    <location>
        <begin position="570"/>
        <end position="581"/>
    </location>
</feature>
<comment type="subcellular location">
    <subcellularLocation>
        <location evidence="1">Cytoplasm</location>
        <location evidence="1">Cytoskeleton</location>
        <location evidence="1">Cilium axoneme</location>
    </subcellularLocation>
</comment>
<dbReference type="Pfam" id="PF13181">
    <property type="entry name" value="TPR_8"/>
    <property type="match status" value="1"/>
</dbReference>
<feature type="region of interest" description="Disordered" evidence="10">
    <location>
        <begin position="170"/>
        <end position="207"/>
    </location>
</feature>
<evidence type="ECO:0000256" key="5">
    <source>
        <dbReference type="ARBA" id="ARBA00023212"/>
    </source>
</evidence>
<evidence type="ECO:0000256" key="1">
    <source>
        <dbReference type="ARBA" id="ARBA00004430"/>
    </source>
</evidence>
<feature type="compositionally biased region" description="Basic and acidic residues" evidence="10">
    <location>
        <begin position="602"/>
        <end position="614"/>
    </location>
</feature>
<name>A0ABM1A2G4_APLCA</name>
<feature type="region of interest" description="Disordered" evidence="10">
    <location>
        <begin position="497"/>
        <end position="660"/>
    </location>
</feature>
<dbReference type="Proteomes" id="UP000694888">
    <property type="component" value="Unplaced"/>
</dbReference>
<dbReference type="SMART" id="SM00028">
    <property type="entry name" value="TPR"/>
    <property type="match status" value="7"/>
</dbReference>
<evidence type="ECO:0000256" key="4">
    <source>
        <dbReference type="ARBA" id="ARBA00022803"/>
    </source>
</evidence>
<dbReference type="Pfam" id="PF13432">
    <property type="entry name" value="TPR_16"/>
    <property type="match status" value="1"/>
</dbReference>
<accession>A0ABM1A2G4</accession>
<keyword evidence="3" id="KW-0677">Repeat</keyword>
<dbReference type="PANTHER" id="PTHR23040">
    <property type="match status" value="1"/>
</dbReference>
<evidence type="ECO:0000256" key="9">
    <source>
        <dbReference type="PROSITE-ProRule" id="PRU00339"/>
    </source>
</evidence>
<feature type="region of interest" description="Disordered" evidence="10">
    <location>
        <begin position="1"/>
        <end position="22"/>
    </location>
</feature>